<dbReference type="InterPro" id="IPR000760">
    <property type="entry name" value="Inositol_monophosphatase-like"/>
</dbReference>
<dbReference type="AlphaFoldDB" id="A0A2H0KC81"/>
<dbReference type="GO" id="GO:0007165">
    <property type="term" value="P:signal transduction"/>
    <property type="evidence" value="ECO:0007669"/>
    <property type="project" value="TreeGrafter"/>
</dbReference>
<evidence type="ECO:0008006" key="4">
    <source>
        <dbReference type="Google" id="ProtNLM"/>
    </source>
</evidence>
<keyword evidence="1" id="KW-0460">Magnesium</keyword>
<feature type="binding site" evidence="1">
    <location>
        <position position="78"/>
    </location>
    <ligand>
        <name>Mg(2+)</name>
        <dbReference type="ChEBI" id="CHEBI:18420"/>
        <label>1</label>
        <note>catalytic</note>
    </ligand>
</feature>
<dbReference type="Proteomes" id="UP000229342">
    <property type="component" value="Unassembled WGS sequence"/>
</dbReference>
<name>A0A2H0KC81_9BACT</name>
<dbReference type="PANTHER" id="PTHR20854">
    <property type="entry name" value="INOSITOL MONOPHOSPHATASE"/>
    <property type="match status" value="1"/>
</dbReference>
<accession>A0A2H0KC81</accession>
<comment type="caution">
    <text evidence="2">The sequence shown here is derived from an EMBL/GenBank/DDBJ whole genome shotgun (WGS) entry which is preliminary data.</text>
</comment>
<reference evidence="2 3" key="1">
    <citation type="submission" date="2017-09" db="EMBL/GenBank/DDBJ databases">
        <title>Depth-based differentiation of microbial function through sediment-hosted aquifers and enrichment of novel symbionts in the deep terrestrial subsurface.</title>
        <authorList>
            <person name="Probst A.J."/>
            <person name="Ladd B."/>
            <person name="Jarett J.K."/>
            <person name="Geller-Mcgrath D.E."/>
            <person name="Sieber C.M."/>
            <person name="Emerson J.B."/>
            <person name="Anantharaman K."/>
            <person name="Thomas B.C."/>
            <person name="Malmstrom R."/>
            <person name="Stieglmeier M."/>
            <person name="Klingl A."/>
            <person name="Woyke T."/>
            <person name="Ryan C.M."/>
            <person name="Banfield J.F."/>
        </authorList>
    </citation>
    <scope>NUCLEOTIDE SEQUENCE [LARGE SCALE GENOMIC DNA]</scope>
    <source>
        <strain evidence="2">CG11_big_fil_rev_8_21_14_0_20_46_11</strain>
    </source>
</reference>
<gene>
    <name evidence="2" type="ORF">COV91_01845</name>
</gene>
<dbReference type="SUPFAM" id="SSF56655">
    <property type="entry name" value="Carbohydrate phosphatase"/>
    <property type="match status" value="1"/>
</dbReference>
<dbReference type="GO" id="GO:0006020">
    <property type="term" value="P:inositol metabolic process"/>
    <property type="evidence" value="ECO:0007669"/>
    <property type="project" value="TreeGrafter"/>
</dbReference>
<dbReference type="Gene3D" id="3.40.190.80">
    <property type="match status" value="1"/>
</dbReference>
<dbReference type="PANTHER" id="PTHR20854:SF4">
    <property type="entry name" value="INOSITOL-1-MONOPHOSPHATASE-RELATED"/>
    <property type="match status" value="1"/>
</dbReference>
<dbReference type="PRINTS" id="PR00377">
    <property type="entry name" value="IMPHPHTASES"/>
</dbReference>
<dbReference type="GO" id="GO:0046872">
    <property type="term" value="F:metal ion binding"/>
    <property type="evidence" value="ECO:0007669"/>
    <property type="project" value="UniProtKB-KW"/>
</dbReference>
<feature type="binding site" evidence="1">
    <location>
        <position position="60"/>
    </location>
    <ligand>
        <name>Mg(2+)</name>
        <dbReference type="ChEBI" id="CHEBI:18420"/>
        <label>1</label>
        <note>catalytic</note>
    </ligand>
</feature>
<sequence>MYEQVVEFVKDAGERLRTKAGSIPDVGVLKAYLTEEDLRIEREFGELIKTFGSDHRLYAEEEHDFFESGDNVWVMDPISGTSLFIRGLPHYGIVVSHVQKGKVVFSAVLDPSMQNLYTAKQGEGTFLNGERQTVGIVDAQLPKVHLCVAHIWNQPETIALLAGALKEFNIYRIPISVGVSYAYVATGKFDGMIALTKDSFPDFAGSLLVSEAGGIFTNGKGSGAIHPDDRVFVAGHPSVHAKLLDITQKIVRDMVR</sequence>
<evidence type="ECO:0000313" key="2">
    <source>
        <dbReference type="EMBL" id="PIQ68870.1"/>
    </source>
</evidence>
<dbReference type="Gene3D" id="3.30.540.10">
    <property type="entry name" value="Fructose-1,6-Bisphosphatase, subunit A, domain 1"/>
    <property type="match status" value="1"/>
</dbReference>
<evidence type="ECO:0000313" key="3">
    <source>
        <dbReference type="Proteomes" id="UP000229342"/>
    </source>
</evidence>
<feature type="binding site" evidence="1">
    <location>
        <position position="76"/>
    </location>
    <ligand>
        <name>Mg(2+)</name>
        <dbReference type="ChEBI" id="CHEBI:18420"/>
        <label>1</label>
        <note>catalytic</note>
    </ligand>
</feature>
<feature type="binding site" evidence="1">
    <location>
        <position position="202"/>
    </location>
    <ligand>
        <name>Mg(2+)</name>
        <dbReference type="ChEBI" id="CHEBI:18420"/>
        <label>1</label>
        <note>catalytic</note>
    </ligand>
</feature>
<protein>
    <recommendedName>
        <fullName evidence="4">Inositol monophosphatase</fullName>
    </recommendedName>
</protein>
<dbReference type="Pfam" id="PF00459">
    <property type="entry name" value="Inositol_P"/>
    <property type="match status" value="1"/>
</dbReference>
<dbReference type="CDD" id="cd01637">
    <property type="entry name" value="IMPase_like"/>
    <property type="match status" value="1"/>
</dbReference>
<proteinExistence type="predicted"/>
<evidence type="ECO:0000256" key="1">
    <source>
        <dbReference type="PIRSR" id="PIRSR600760-2"/>
    </source>
</evidence>
<organism evidence="2 3">
    <name type="scientific">Candidatus Taylorbacteria bacterium CG11_big_fil_rev_8_21_14_0_20_46_11</name>
    <dbReference type="NCBI Taxonomy" id="1975025"/>
    <lineage>
        <taxon>Bacteria</taxon>
        <taxon>Candidatus Tayloriibacteriota</taxon>
    </lineage>
</organism>
<keyword evidence="1" id="KW-0479">Metal-binding</keyword>
<comment type="cofactor">
    <cofactor evidence="1">
        <name>Mg(2+)</name>
        <dbReference type="ChEBI" id="CHEBI:18420"/>
    </cofactor>
</comment>
<dbReference type="EMBL" id="PCVG01000021">
    <property type="protein sequence ID" value="PIQ68870.1"/>
    <property type="molecule type" value="Genomic_DNA"/>
</dbReference>
<dbReference type="GO" id="GO:0008934">
    <property type="term" value="F:inositol monophosphate 1-phosphatase activity"/>
    <property type="evidence" value="ECO:0007669"/>
    <property type="project" value="TreeGrafter"/>
</dbReference>